<reference evidence="2 3" key="2">
    <citation type="submission" date="2019-04" db="EMBL/GenBank/DDBJ databases">
        <title>The genome sequence of big-headed turtle.</title>
        <authorList>
            <person name="Gong S."/>
        </authorList>
    </citation>
    <scope>NUCLEOTIDE SEQUENCE [LARGE SCALE GENOMIC DNA]</scope>
    <source>
        <strain evidence="2">DO16091913</strain>
        <tissue evidence="2">Muscle</tissue>
    </source>
</reference>
<reference evidence="2 3" key="1">
    <citation type="submission" date="2019-04" db="EMBL/GenBank/DDBJ databases">
        <title>Draft genome of the big-headed turtle Platysternon megacephalum.</title>
        <authorList>
            <person name="Gong S."/>
        </authorList>
    </citation>
    <scope>NUCLEOTIDE SEQUENCE [LARGE SCALE GENOMIC DNA]</scope>
    <source>
        <strain evidence="2">DO16091913</strain>
        <tissue evidence="2">Muscle</tissue>
    </source>
</reference>
<accession>A0A4D9EAP5</accession>
<keyword evidence="3" id="KW-1185">Reference proteome</keyword>
<evidence type="ECO:0000313" key="2">
    <source>
        <dbReference type="EMBL" id="TFK04393.1"/>
    </source>
</evidence>
<name>A0A4D9EAP5_9SAUR</name>
<evidence type="ECO:0000256" key="1">
    <source>
        <dbReference type="SAM" id="MobiDB-lite"/>
    </source>
</evidence>
<evidence type="ECO:0000313" key="3">
    <source>
        <dbReference type="Proteomes" id="UP000297703"/>
    </source>
</evidence>
<sequence length="119" mass="13168">MNTTTRGDYGPCPKGNKKKKKDERQEGSSSGNGEHGDQPRKDYKLFCLLFLSWRGEPQRGEGPHEGWQEELRHQKGEEVRGGSVGNTSECTEAQPCYAPGSIISSTTLIFCPVTHPLAF</sequence>
<protein>
    <submittedName>
        <fullName evidence="2">Transcriptional activator GLI3</fullName>
    </submittedName>
</protein>
<gene>
    <name evidence="2" type="ORF">DR999_PMT13118</name>
</gene>
<feature type="region of interest" description="Disordered" evidence="1">
    <location>
        <begin position="57"/>
        <end position="89"/>
    </location>
</feature>
<feature type="region of interest" description="Disordered" evidence="1">
    <location>
        <begin position="1"/>
        <end position="40"/>
    </location>
</feature>
<proteinExistence type="predicted"/>
<dbReference type="Proteomes" id="UP000297703">
    <property type="component" value="Unassembled WGS sequence"/>
</dbReference>
<comment type="caution">
    <text evidence="2">The sequence shown here is derived from an EMBL/GenBank/DDBJ whole genome shotgun (WGS) entry which is preliminary data.</text>
</comment>
<dbReference type="AlphaFoldDB" id="A0A4D9EAP5"/>
<dbReference type="EMBL" id="QXTE01000139">
    <property type="protein sequence ID" value="TFK04393.1"/>
    <property type="molecule type" value="Genomic_DNA"/>
</dbReference>
<organism evidence="2 3">
    <name type="scientific">Platysternon megacephalum</name>
    <name type="common">big-headed turtle</name>
    <dbReference type="NCBI Taxonomy" id="55544"/>
    <lineage>
        <taxon>Eukaryota</taxon>
        <taxon>Metazoa</taxon>
        <taxon>Chordata</taxon>
        <taxon>Craniata</taxon>
        <taxon>Vertebrata</taxon>
        <taxon>Euteleostomi</taxon>
        <taxon>Archelosauria</taxon>
        <taxon>Testudinata</taxon>
        <taxon>Testudines</taxon>
        <taxon>Cryptodira</taxon>
        <taxon>Durocryptodira</taxon>
        <taxon>Testudinoidea</taxon>
        <taxon>Platysternidae</taxon>
        <taxon>Platysternon</taxon>
    </lineage>
</organism>
<feature type="compositionally biased region" description="Basic and acidic residues" evidence="1">
    <location>
        <begin position="57"/>
        <end position="80"/>
    </location>
</feature>